<dbReference type="EMBL" id="VJWL01000003">
    <property type="protein sequence ID" value="TRW48412.1"/>
    <property type="molecule type" value="Genomic_DNA"/>
</dbReference>
<dbReference type="InterPro" id="IPR019251">
    <property type="entry name" value="DUF2231_TM"/>
</dbReference>
<keyword evidence="1" id="KW-0812">Transmembrane</keyword>
<dbReference type="RefSeq" id="WP_143236204.1">
    <property type="nucleotide sequence ID" value="NZ_VJWL01000003.1"/>
</dbReference>
<keyword evidence="1" id="KW-0472">Membrane</keyword>
<dbReference type="OrthoDB" id="2873672at2"/>
<gene>
    <name evidence="3" type="ORF">FM042_09560</name>
</gene>
<protein>
    <submittedName>
        <fullName evidence="3">DUF2231 domain-containing protein</fullName>
    </submittedName>
</protein>
<sequence length="159" mass="17316">MPTAKIESRASVLGHPLHPALIHFPIAALVMLVASDVAFVVTGDAFWARASYWLACVGVGFGVLSGIAGSIDLFTVRRIRKLVTAWAHGILAVMMLSLAAFNLMLRWEDAAVNIWPWGIYMSFLTLGLIKITGFLGAQLVYEYGVGVDVKEATQRDVRP</sequence>
<comment type="caution">
    <text evidence="3">The sequence shown here is derived from an EMBL/GenBank/DDBJ whole genome shotgun (WGS) entry which is preliminary data.</text>
</comment>
<dbReference type="Pfam" id="PF09990">
    <property type="entry name" value="DUF2231"/>
    <property type="match status" value="1"/>
</dbReference>
<feature type="transmembrane region" description="Helical" evidence="1">
    <location>
        <begin position="86"/>
        <end position="105"/>
    </location>
</feature>
<evidence type="ECO:0000313" key="3">
    <source>
        <dbReference type="EMBL" id="TRW48412.1"/>
    </source>
</evidence>
<proteinExistence type="predicted"/>
<keyword evidence="1" id="KW-1133">Transmembrane helix</keyword>
<feature type="transmembrane region" description="Helical" evidence="1">
    <location>
        <begin position="117"/>
        <end position="141"/>
    </location>
</feature>
<evidence type="ECO:0000256" key="1">
    <source>
        <dbReference type="SAM" id="Phobius"/>
    </source>
</evidence>
<name>A0A552X016_9GAMM</name>
<reference evidence="3 4" key="1">
    <citation type="submission" date="2019-07" db="EMBL/GenBank/DDBJ databases">
        <authorList>
            <person name="Yang M."/>
            <person name="Zhao D."/>
            <person name="Xiang H."/>
        </authorList>
    </citation>
    <scope>NUCLEOTIDE SEQUENCE [LARGE SCALE GENOMIC DNA]</scope>
    <source>
        <strain evidence="3 4">IM1326</strain>
    </source>
</reference>
<accession>A0A552X016</accession>
<evidence type="ECO:0000313" key="4">
    <source>
        <dbReference type="Proteomes" id="UP000320359"/>
    </source>
</evidence>
<organism evidence="3 4">
    <name type="scientific">Aliidiomarina halalkaliphila</name>
    <dbReference type="NCBI Taxonomy" id="2593535"/>
    <lineage>
        <taxon>Bacteria</taxon>
        <taxon>Pseudomonadati</taxon>
        <taxon>Pseudomonadota</taxon>
        <taxon>Gammaproteobacteria</taxon>
        <taxon>Alteromonadales</taxon>
        <taxon>Idiomarinaceae</taxon>
        <taxon>Aliidiomarina</taxon>
    </lineage>
</organism>
<dbReference type="AlphaFoldDB" id="A0A552X016"/>
<dbReference type="Proteomes" id="UP000320359">
    <property type="component" value="Unassembled WGS sequence"/>
</dbReference>
<keyword evidence="4" id="KW-1185">Reference proteome</keyword>
<feature type="transmembrane region" description="Helical" evidence="1">
    <location>
        <begin position="52"/>
        <end position="74"/>
    </location>
</feature>
<feature type="domain" description="DUF2231" evidence="2">
    <location>
        <begin position="14"/>
        <end position="148"/>
    </location>
</feature>
<evidence type="ECO:0000259" key="2">
    <source>
        <dbReference type="Pfam" id="PF09990"/>
    </source>
</evidence>
<feature type="transmembrane region" description="Helical" evidence="1">
    <location>
        <begin position="21"/>
        <end position="40"/>
    </location>
</feature>